<dbReference type="EMBL" id="PXYW01000017">
    <property type="protein sequence ID" value="PSR33651.1"/>
    <property type="molecule type" value="Genomic_DNA"/>
</dbReference>
<evidence type="ECO:0000313" key="2">
    <source>
        <dbReference type="Proteomes" id="UP000242972"/>
    </source>
</evidence>
<name>A0A2T2XGL9_9FIRM</name>
<dbReference type="Proteomes" id="UP000242972">
    <property type="component" value="Unassembled WGS sequence"/>
</dbReference>
<gene>
    <name evidence="1" type="ORF">C7B46_08570</name>
</gene>
<protein>
    <submittedName>
        <fullName evidence="1">Uncharacterized protein</fullName>
    </submittedName>
</protein>
<dbReference type="AlphaFoldDB" id="A0A2T2XGL9"/>
<proteinExistence type="predicted"/>
<comment type="caution">
    <text evidence="1">The sequence shown here is derived from an EMBL/GenBank/DDBJ whole genome shotgun (WGS) entry which is preliminary data.</text>
</comment>
<organism evidence="1 2">
    <name type="scientific">Sulfobacillus benefaciens</name>
    <dbReference type="NCBI Taxonomy" id="453960"/>
    <lineage>
        <taxon>Bacteria</taxon>
        <taxon>Bacillati</taxon>
        <taxon>Bacillota</taxon>
        <taxon>Clostridia</taxon>
        <taxon>Eubacteriales</taxon>
        <taxon>Clostridiales Family XVII. Incertae Sedis</taxon>
        <taxon>Sulfobacillus</taxon>
    </lineage>
</organism>
<reference evidence="1 2" key="1">
    <citation type="journal article" date="2014" name="BMC Genomics">
        <title>Comparison of environmental and isolate Sulfobacillus genomes reveals diverse carbon, sulfur, nitrogen, and hydrogen metabolisms.</title>
        <authorList>
            <person name="Justice N.B."/>
            <person name="Norman A."/>
            <person name="Brown C.T."/>
            <person name="Singh A."/>
            <person name="Thomas B.C."/>
            <person name="Banfield J.F."/>
        </authorList>
    </citation>
    <scope>NUCLEOTIDE SEQUENCE [LARGE SCALE GENOMIC DNA]</scope>
    <source>
        <strain evidence="1">AMDSBA4</strain>
    </source>
</reference>
<sequence>MADYNTVKQNIDLLRDLTEKKINAVLLRQPKELMQLLQEELDPLRTLNSTMVEIWSFSPSEKETIAYTCQLWAERTQYLGELLQTQLGYLDFMRTLLGIDTTSTINLGL</sequence>
<evidence type="ECO:0000313" key="1">
    <source>
        <dbReference type="EMBL" id="PSR33651.1"/>
    </source>
</evidence>
<accession>A0A2T2XGL9</accession>